<keyword evidence="2" id="KW-0813">Transport</keyword>
<feature type="signal peptide" evidence="4">
    <location>
        <begin position="1"/>
        <end position="22"/>
    </location>
</feature>
<evidence type="ECO:0000313" key="6">
    <source>
        <dbReference type="Proteomes" id="UP001596250"/>
    </source>
</evidence>
<evidence type="ECO:0000256" key="3">
    <source>
        <dbReference type="ARBA" id="ARBA00022729"/>
    </source>
</evidence>
<protein>
    <submittedName>
        <fullName evidence="5">ABC transporter substrate-binding protein</fullName>
    </submittedName>
</protein>
<dbReference type="PROSITE" id="PS51257">
    <property type="entry name" value="PROKAR_LIPOPROTEIN"/>
    <property type="match status" value="1"/>
</dbReference>
<feature type="chain" id="PRO_5045967807" evidence="4">
    <location>
        <begin position="23"/>
        <end position="431"/>
    </location>
</feature>
<sequence length="431" mass="47388">MKKWTKSSLIVAVSAMMVFALAACGGNNNEGNNGGTQGDSSEQKTVSIFQFKTEIVEPLNELAAEFEKEYPNINIEVQTVGGGADYGAALKTKFASNQAPDIFSNGGYAEMDMWFEHLEDLSDQPWVENLLPLAKEPMTKDGKVYGWPIGLEGFGFVYNKDLFEQAGITEEPKTISELVAAAEKLEAAGITPFANGYKEWWLLGLQGVNVAFGAQEDPTAFIQGLSDGTEKIPGNQKFEEWVDLIDLTLKYGNKNPLTTDYNTQLSLFTSGQAAMMQQGNWSQVQLDEISPGMNIGFLPMAANDNAEESDKLHVGVPSNWVINKNSPVKEEAKTFINWLVTSEIGQRYIVEEFQSIPSLSSIEVAEGAMGPLSSEVWEYAQAGKIFQLQNSKFPDGVGQEFASEIQAYIGGQTSREELLQQMQDSWDKLAK</sequence>
<dbReference type="PANTHER" id="PTHR30061:SF50">
    <property type="entry name" value="MALTOSE_MALTODEXTRIN-BINDING PERIPLASMIC PROTEIN"/>
    <property type="match status" value="1"/>
</dbReference>
<name>A0ABW1IJX1_9BACL</name>
<dbReference type="PANTHER" id="PTHR30061">
    <property type="entry name" value="MALTOSE-BINDING PERIPLASMIC PROTEIN"/>
    <property type="match status" value="1"/>
</dbReference>
<dbReference type="Proteomes" id="UP001596250">
    <property type="component" value="Unassembled WGS sequence"/>
</dbReference>
<evidence type="ECO:0000256" key="1">
    <source>
        <dbReference type="ARBA" id="ARBA00008520"/>
    </source>
</evidence>
<dbReference type="RefSeq" id="WP_379892131.1">
    <property type="nucleotide sequence ID" value="NZ_CBCSCT010000022.1"/>
</dbReference>
<evidence type="ECO:0000313" key="5">
    <source>
        <dbReference type="EMBL" id="MFC5985367.1"/>
    </source>
</evidence>
<keyword evidence="6" id="KW-1185">Reference proteome</keyword>
<evidence type="ECO:0000256" key="4">
    <source>
        <dbReference type="SAM" id="SignalP"/>
    </source>
</evidence>
<dbReference type="EMBL" id="JBHSQV010000013">
    <property type="protein sequence ID" value="MFC5985367.1"/>
    <property type="molecule type" value="Genomic_DNA"/>
</dbReference>
<evidence type="ECO:0000256" key="2">
    <source>
        <dbReference type="ARBA" id="ARBA00022448"/>
    </source>
</evidence>
<dbReference type="InterPro" id="IPR006059">
    <property type="entry name" value="SBP"/>
</dbReference>
<keyword evidence="3 4" id="KW-0732">Signal</keyword>
<proteinExistence type="inferred from homology"/>
<organism evidence="5 6">
    <name type="scientific">Marinicrinis lubricantis</name>
    <dbReference type="NCBI Taxonomy" id="2086470"/>
    <lineage>
        <taxon>Bacteria</taxon>
        <taxon>Bacillati</taxon>
        <taxon>Bacillota</taxon>
        <taxon>Bacilli</taxon>
        <taxon>Bacillales</taxon>
        <taxon>Paenibacillaceae</taxon>
    </lineage>
</organism>
<reference evidence="6" key="1">
    <citation type="journal article" date="2019" name="Int. J. Syst. Evol. Microbiol.">
        <title>The Global Catalogue of Microorganisms (GCM) 10K type strain sequencing project: providing services to taxonomists for standard genome sequencing and annotation.</title>
        <authorList>
            <consortium name="The Broad Institute Genomics Platform"/>
            <consortium name="The Broad Institute Genome Sequencing Center for Infectious Disease"/>
            <person name="Wu L."/>
            <person name="Ma J."/>
        </authorList>
    </citation>
    <scope>NUCLEOTIDE SEQUENCE [LARGE SCALE GENOMIC DNA]</scope>
    <source>
        <strain evidence="6">CCM 8749</strain>
    </source>
</reference>
<gene>
    <name evidence="5" type="ORF">ACFPXP_02675</name>
</gene>
<dbReference type="SUPFAM" id="SSF53850">
    <property type="entry name" value="Periplasmic binding protein-like II"/>
    <property type="match status" value="1"/>
</dbReference>
<accession>A0ABW1IJX1</accession>
<comment type="caution">
    <text evidence="5">The sequence shown here is derived from an EMBL/GenBank/DDBJ whole genome shotgun (WGS) entry which is preliminary data.</text>
</comment>
<comment type="similarity">
    <text evidence="1">Belongs to the bacterial solute-binding protein 1 family.</text>
</comment>
<dbReference type="Gene3D" id="3.40.190.10">
    <property type="entry name" value="Periplasmic binding protein-like II"/>
    <property type="match status" value="2"/>
</dbReference>
<dbReference type="Pfam" id="PF01547">
    <property type="entry name" value="SBP_bac_1"/>
    <property type="match status" value="1"/>
</dbReference>